<dbReference type="EMBL" id="BMIX01000007">
    <property type="protein sequence ID" value="GGG43043.1"/>
    <property type="molecule type" value="Genomic_DNA"/>
</dbReference>
<sequence>MRVTGMFFLIITTLILVLLSILSMLDFSFSVLFYLMCFGQLFLLFTVYKVLTDKYSTKKTFDDLYEDYSPTLKD</sequence>
<keyword evidence="1" id="KW-0472">Membrane</keyword>
<evidence type="ECO:0000313" key="2">
    <source>
        <dbReference type="EMBL" id="GGG43043.1"/>
    </source>
</evidence>
<dbReference type="Proteomes" id="UP000605733">
    <property type="component" value="Unassembled WGS sequence"/>
</dbReference>
<accession>A0ABQ1WTD8</accession>
<keyword evidence="1" id="KW-0812">Transmembrane</keyword>
<dbReference type="RefSeq" id="WP_011709305.1">
    <property type="nucleotide sequence ID" value="NZ_BMIX01000007.1"/>
</dbReference>
<organism evidence="2 3">
    <name type="scientific">Christiangramia forsetii</name>
    <dbReference type="NCBI Taxonomy" id="411153"/>
    <lineage>
        <taxon>Bacteria</taxon>
        <taxon>Pseudomonadati</taxon>
        <taxon>Bacteroidota</taxon>
        <taxon>Flavobacteriia</taxon>
        <taxon>Flavobacteriales</taxon>
        <taxon>Flavobacteriaceae</taxon>
        <taxon>Christiangramia</taxon>
    </lineage>
</organism>
<keyword evidence="1" id="KW-1133">Transmembrane helix</keyword>
<evidence type="ECO:0000313" key="3">
    <source>
        <dbReference type="Proteomes" id="UP000605733"/>
    </source>
</evidence>
<comment type="caution">
    <text evidence="2">The sequence shown here is derived from an EMBL/GenBank/DDBJ whole genome shotgun (WGS) entry which is preliminary data.</text>
</comment>
<protein>
    <submittedName>
        <fullName evidence="2">Uncharacterized protein</fullName>
    </submittedName>
</protein>
<evidence type="ECO:0000256" key="1">
    <source>
        <dbReference type="SAM" id="Phobius"/>
    </source>
</evidence>
<name>A0ABQ1WTD8_9FLAO</name>
<gene>
    <name evidence="2" type="ORF">GCM10011532_28720</name>
</gene>
<feature type="transmembrane region" description="Helical" evidence="1">
    <location>
        <begin position="7"/>
        <end position="25"/>
    </location>
</feature>
<proteinExistence type="predicted"/>
<keyword evidence="3" id="KW-1185">Reference proteome</keyword>
<reference evidence="3" key="1">
    <citation type="journal article" date="2019" name="Int. J. Syst. Evol. Microbiol.">
        <title>The Global Catalogue of Microorganisms (GCM) 10K type strain sequencing project: providing services to taxonomists for standard genome sequencing and annotation.</title>
        <authorList>
            <consortium name="The Broad Institute Genomics Platform"/>
            <consortium name="The Broad Institute Genome Sequencing Center for Infectious Disease"/>
            <person name="Wu L."/>
            <person name="Ma J."/>
        </authorList>
    </citation>
    <scope>NUCLEOTIDE SEQUENCE [LARGE SCALE GENOMIC DNA]</scope>
    <source>
        <strain evidence="3">CGMCC 1.15422</strain>
    </source>
</reference>
<feature type="transmembrane region" description="Helical" evidence="1">
    <location>
        <begin position="31"/>
        <end position="51"/>
    </location>
</feature>